<evidence type="ECO:0000259" key="5">
    <source>
        <dbReference type="PROSITE" id="PS50930"/>
    </source>
</evidence>
<dbReference type="SMART" id="SM00448">
    <property type="entry name" value="REC"/>
    <property type="match status" value="1"/>
</dbReference>
<feature type="domain" description="Response regulatory" evidence="4">
    <location>
        <begin position="3"/>
        <end position="117"/>
    </location>
</feature>
<dbReference type="PROSITE" id="PS50110">
    <property type="entry name" value="RESPONSE_REGULATORY"/>
    <property type="match status" value="1"/>
</dbReference>
<evidence type="ECO:0000256" key="1">
    <source>
        <dbReference type="ARBA" id="ARBA00018672"/>
    </source>
</evidence>
<evidence type="ECO:0000313" key="7">
    <source>
        <dbReference type="Proteomes" id="UP000683246"/>
    </source>
</evidence>
<dbReference type="InterPro" id="IPR011006">
    <property type="entry name" value="CheY-like_superfamily"/>
</dbReference>
<dbReference type="PROSITE" id="PS50930">
    <property type="entry name" value="HTH_LYTTR"/>
    <property type="match status" value="1"/>
</dbReference>
<keyword evidence="3" id="KW-0597">Phosphoprotein</keyword>
<dbReference type="Pfam" id="PF00072">
    <property type="entry name" value="Response_reg"/>
    <property type="match status" value="1"/>
</dbReference>
<proteinExistence type="predicted"/>
<dbReference type="Proteomes" id="UP000683246">
    <property type="component" value="Chromosome"/>
</dbReference>
<dbReference type="Gene3D" id="2.40.50.40">
    <property type="match status" value="1"/>
</dbReference>
<evidence type="ECO:0000259" key="4">
    <source>
        <dbReference type="PROSITE" id="PS50110"/>
    </source>
</evidence>
<name>A0A8J8MK73_9FIRM</name>
<feature type="domain" description="HTH LytTR-type" evidence="5">
    <location>
        <begin position="142"/>
        <end position="247"/>
    </location>
</feature>
<feature type="modified residue" description="4-aspartylphosphate" evidence="3">
    <location>
        <position position="54"/>
    </location>
</feature>
<evidence type="ECO:0000313" key="6">
    <source>
        <dbReference type="EMBL" id="QUI23357.1"/>
    </source>
</evidence>
<dbReference type="SMART" id="SM00850">
    <property type="entry name" value="LytTR"/>
    <property type="match status" value="1"/>
</dbReference>
<dbReference type="RefSeq" id="WP_212694039.1">
    <property type="nucleotide sequence ID" value="NZ_CP058649.1"/>
</dbReference>
<dbReference type="SUPFAM" id="SSF52172">
    <property type="entry name" value="CheY-like"/>
    <property type="match status" value="1"/>
</dbReference>
<gene>
    <name evidence="6" type="ORF">HZI73_14130</name>
</gene>
<protein>
    <recommendedName>
        <fullName evidence="1">Stage 0 sporulation protein A homolog</fullName>
    </recommendedName>
</protein>
<dbReference type="PANTHER" id="PTHR37299:SF1">
    <property type="entry name" value="STAGE 0 SPORULATION PROTEIN A HOMOLOG"/>
    <property type="match status" value="1"/>
</dbReference>
<dbReference type="GO" id="GO:0000156">
    <property type="term" value="F:phosphorelay response regulator activity"/>
    <property type="evidence" value="ECO:0007669"/>
    <property type="project" value="InterPro"/>
</dbReference>
<dbReference type="InterPro" id="IPR007492">
    <property type="entry name" value="LytTR_DNA-bd_dom"/>
</dbReference>
<organism evidence="6 7">
    <name type="scientific">Vallitalea pronyensis</name>
    <dbReference type="NCBI Taxonomy" id="1348613"/>
    <lineage>
        <taxon>Bacteria</taxon>
        <taxon>Bacillati</taxon>
        <taxon>Bacillota</taxon>
        <taxon>Clostridia</taxon>
        <taxon>Lachnospirales</taxon>
        <taxon>Vallitaleaceae</taxon>
        <taxon>Vallitalea</taxon>
    </lineage>
</organism>
<dbReference type="AlphaFoldDB" id="A0A8J8MK73"/>
<dbReference type="InterPro" id="IPR001789">
    <property type="entry name" value="Sig_transdc_resp-reg_receiver"/>
</dbReference>
<dbReference type="Gene3D" id="3.40.50.2300">
    <property type="match status" value="1"/>
</dbReference>
<evidence type="ECO:0000256" key="3">
    <source>
        <dbReference type="PROSITE-ProRule" id="PRU00169"/>
    </source>
</evidence>
<evidence type="ECO:0000256" key="2">
    <source>
        <dbReference type="ARBA" id="ARBA00024867"/>
    </source>
</evidence>
<reference evidence="6" key="1">
    <citation type="submission" date="2020-07" db="EMBL/GenBank/DDBJ databases">
        <title>Vallitalea pronyensis genome.</title>
        <authorList>
            <person name="Postec A."/>
        </authorList>
    </citation>
    <scope>NUCLEOTIDE SEQUENCE</scope>
    <source>
        <strain evidence="6">FatNI3</strain>
    </source>
</reference>
<comment type="function">
    <text evidence="2">May play the central regulatory role in sporulation. It may be an element of the effector pathway responsible for the activation of sporulation genes in response to nutritional stress. Spo0A may act in concert with spo0H (a sigma factor) to control the expression of some genes that are critical to the sporulation process.</text>
</comment>
<dbReference type="Gene3D" id="2.20.25.10">
    <property type="match status" value="1"/>
</dbReference>
<dbReference type="KEGG" id="vpy:HZI73_14130"/>
<dbReference type="InterPro" id="IPR046947">
    <property type="entry name" value="LytR-like"/>
</dbReference>
<dbReference type="EMBL" id="CP058649">
    <property type="protein sequence ID" value="QUI23357.1"/>
    <property type="molecule type" value="Genomic_DNA"/>
</dbReference>
<dbReference type="GO" id="GO:0003677">
    <property type="term" value="F:DNA binding"/>
    <property type="evidence" value="ECO:0007669"/>
    <property type="project" value="InterPro"/>
</dbReference>
<dbReference type="Pfam" id="PF04397">
    <property type="entry name" value="LytTR"/>
    <property type="match status" value="1"/>
</dbReference>
<sequence>MLNVILVDDEKPALQELSFLLGQHKHINIIGMYMDASEALEAIIHDKPDVVFLDIEMPVLNGYAIALDLHKRHMNTDVIFVTAYDDYAIKAFELNVVDYILKPYDEQRIDETIKRLLDKRSYSKLLHPIDDNIICHNCIEKIPVWDGDCIAIISPEDILFCTLSNGEIIIETATNKYKSHNTLSELEATLKKHHFFRCHRSYLINMDKIEKIIPWFNHTFVVKMKHSCVEIPVSRRQIKTFKQILNL</sequence>
<dbReference type="PANTHER" id="PTHR37299">
    <property type="entry name" value="TRANSCRIPTIONAL REGULATOR-RELATED"/>
    <property type="match status" value="1"/>
</dbReference>
<accession>A0A8J8MK73</accession>
<keyword evidence="7" id="KW-1185">Reference proteome</keyword>